<dbReference type="InterPro" id="IPR034164">
    <property type="entry name" value="Pepsin-like_dom"/>
</dbReference>
<dbReference type="GO" id="GO:0004190">
    <property type="term" value="F:aspartic-type endopeptidase activity"/>
    <property type="evidence" value="ECO:0007669"/>
    <property type="project" value="InterPro"/>
</dbReference>
<evidence type="ECO:0000256" key="3">
    <source>
        <dbReference type="SAM" id="Phobius"/>
    </source>
</evidence>
<evidence type="ECO:0000259" key="4">
    <source>
        <dbReference type="PROSITE" id="PS51767"/>
    </source>
</evidence>
<dbReference type="InterPro" id="IPR021109">
    <property type="entry name" value="Peptidase_aspartic_dom_sf"/>
</dbReference>
<dbReference type="Gene3D" id="2.40.70.10">
    <property type="entry name" value="Acid Proteases"/>
    <property type="match status" value="2"/>
</dbReference>
<name>A0A8H3FA55_9LECA</name>
<gene>
    <name evidence="5" type="ORF">HETSPECPRED_003078</name>
</gene>
<dbReference type="GO" id="GO:0009277">
    <property type="term" value="C:fungal-type cell wall"/>
    <property type="evidence" value="ECO:0007669"/>
    <property type="project" value="TreeGrafter"/>
</dbReference>
<dbReference type="CDD" id="cd05471">
    <property type="entry name" value="pepsin_like"/>
    <property type="match status" value="1"/>
</dbReference>
<reference evidence="5" key="1">
    <citation type="submission" date="2021-03" db="EMBL/GenBank/DDBJ databases">
        <authorList>
            <person name="Tagirdzhanova G."/>
        </authorList>
    </citation>
    <scope>NUCLEOTIDE SEQUENCE</scope>
</reference>
<dbReference type="SUPFAM" id="SSF50630">
    <property type="entry name" value="Acid proteases"/>
    <property type="match status" value="1"/>
</dbReference>
<dbReference type="GO" id="GO:0006508">
    <property type="term" value="P:proteolysis"/>
    <property type="evidence" value="ECO:0007669"/>
    <property type="project" value="InterPro"/>
</dbReference>
<feature type="compositionally biased region" description="Basic and acidic residues" evidence="2">
    <location>
        <begin position="628"/>
        <end position="637"/>
    </location>
</feature>
<sequence>MATVVNSAKPAAIAAPVRTQWLGNDGNWSPVSLMVGTPAQWIDVLVSTASQETWVVGTGGCDGTVTCQDKRGGLFSSNESTTWDSLGFYDLGLDPQLGFGGVGSYGLETVGFTDTFSIPSQIVGVINTTEYWVGYLGLGIEPTNFTDANQPTFLTSLVENRSLIPSHSYGYTAGAYYRLKSVPASLTLGGFDSNRFEPHNVSFDLDPGRNPVVALNEISVTASPLASSNVSLGWPSNSIELLGAADSGFYTIDASTPYLWLPKDVCLQFEEAFGLTYDDQLELYTFSSNATRREDLVGWNMTFNFILADLPGSSRVVSLSLPYAAFDLQLTYPFPGLNATQSSEPTNYFPLRRAANTTQYTIGRVFLQETYLTVDYERNTFSVSQAVFDANAINDQRLVDISRPHNSTFAGPKVASASELSKATVAGVAVGATLLLVILASIAALCLRRLKHSNPKGRQDRAIKPEGKGSNVRRNFWRRLFAIPEKSSCPEIDGSSRLPNEASAESEIKELDCMTRVELPGSRVEIPPYEQTKQKLTIKIVNARDYDPSTRVELHDQCSPHFRPHERLNAKGHAYSPSHVGTQITETTGISSRSRGITPNSSQVSSPIIISPLTPGFAPTSFPTGRISDTDSNERQRGGGSDGDALSGHVHEGAESNSSDEEHNNAQYHGDGSQSHKYSWEEHG</sequence>
<comment type="similarity">
    <text evidence="1">Belongs to the peptidase A1 family.</text>
</comment>
<feature type="region of interest" description="Disordered" evidence="2">
    <location>
        <begin position="572"/>
        <end position="684"/>
    </location>
</feature>
<evidence type="ECO:0000256" key="1">
    <source>
        <dbReference type="ARBA" id="ARBA00007447"/>
    </source>
</evidence>
<dbReference type="PANTHER" id="PTHR47965:SF101">
    <property type="entry name" value="HYPOTHETICAL ASPARTYL PROTEASE (EUROFUNG)-RELATED"/>
    <property type="match status" value="1"/>
</dbReference>
<feature type="transmembrane region" description="Helical" evidence="3">
    <location>
        <begin position="425"/>
        <end position="447"/>
    </location>
</feature>
<dbReference type="PANTHER" id="PTHR47965">
    <property type="entry name" value="ASPARTYL PROTEASE-RELATED"/>
    <property type="match status" value="1"/>
</dbReference>
<evidence type="ECO:0000313" key="6">
    <source>
        <dbReference type="Proteomes" id="UP000664521"/>
    </source>
</evidence>
<feature type="compositionally biased region" description="Polar residues" evidence="2">
    <location>
        <begin position="579"/>
        <end position="598"/>
    </location>
</feature>
<feature type="compositionally biased region" description="Low complexity" evidence="2">
    <location>
        <begin position="599"/>
        <end position="612"/>
    </location>
</feature>
<dbReference type="InterPro" id="IPR033121">
    <property type="entry name" value="PEPTIDASE_A1"/>
</dbReference>
<dbReference type="PROSITE" id="PS51767">
    <property type="entry name" value="PEPTIDASE_A1"/>
    <property type="match status" value="1"/>
</dbReference>
<accession>A0A8H3FA55</accession>
<keyword evidence="6" id="KW-1185">Reference proteome</keyword>
<dbReference type="GO" id="GO:0031505">
    <property type="term" value="P:fungal-type cell wall organization"/>
    <property type="evidence" value="ECO:0007669"/>
    <property type="project" value="TreeGrafter"/>
</dbReference>
<dbReference type="EMBL" id="CAJPDS010000019">
    <property type="protein sequence ID" value="CAF9917031.1"/>
    <property type="molecule type" value="Genomic_DNA"/>
</dbReference>
<dbReference type="GO" id="GO:0005576">
    <property type="term" value="C:extracellular region"/>
    <property type="evidence" value="ECO:0007669"/>
    <property type="project" value="TreeGrafter"/>
</dbReference>
<keyword evidence="3" id="KW-0472">Membrane</keyword>
<organism evidence="5 6">
    <name type="scientific">Heterodermia speciosa</name>
    <dbReference type="NCBI Taxonomy" id="116794"/>
    <lineage>
        <taxon>Eukaryota</taxon>
        <taxon>Fungi</taxon>
        <taxon>Dikarya</taxon>
        <taxon>Ascomycota</taxon>
        <taxon>Pezizomycotina</taxon>
        <taxon>Lecanoromycetes</taxon>
        <taxon>OSLEUM clade</taxon>
        <taxon>Lecanoromycetidae</taxon>
        <taxon>Caliciales</taxon>
        <taxon>Physciaceae</taxon>
        <taxon>Heterodermia</taxon>
    </lineage>
</organism>
<feature type="domain" description="Peptidase A1" evidence="4">
    <location>
        <begin position="29"/>
        <end position="384"/>
    </location>
</feature>
<protein>
    <recommendedName>
        <fullName evidence="4">Peptidase A1 domain-containing protein</fullName>
    </recommendedName>
</protein>
<dbReference type="Pfam" id="PF00026">
    <property type="entry name" value="Asp"/>
    <property type="match status" value="1"/>
</dbReference>
<evidence type="ECO:0000256" key="2">
    <source>
        <dbReference type="SAM" id="MobiDB-lite"/>
    </source>
</evidence>
<dbReference type="AlphaFoldDB" id="A0A8H3FA55"/>
<proteinExistence type="inferred from homology"/>
<dbReference type="Proteomes" id="UP000664521">
    <property type="component" value="Unassembled WGS sequence"/>
</dbReference>
<feature type="compositionally biased region" description="Basic and acidic residues" evidence="2">
    <location>
        <begin position="649"/>
        <end position="664"/>
    </location>
</feature>
<dbReference type="InterPro" id="IPR001461">
    <property type="entry name" value="Aspartic_peptidase_A1"/>
</dbReference>
<evidence type="ECO:0000313" key="5">
    <source>
        <dbReference type="EMBL" id="CAF9917031.1"/>
    </source>
</evidence>
<keyword evidence="3" id="KW-0812">Transmembrane</keyword>
<comment type="caution">
    <text evidence="5">The sequence shown here is derived from an EMBL/GenBank/DDBJ whole genome shotgun (WGS) entry which is preliminary data.</text>
</comment>
<dbReference type="PRINTS" id="PR00792">
    <property type="entry name" value="PEPSIN"/>
</dbReference>
<dbReference type="OrthoDB" id="4074350at2759"/>
<keyword evidence="3" id="KW-1133">Transmembrane helix</keyword>